<sequence>MTLKTIALCLVALLVCTDARPLLPGVALATYNTGAPRQTALQIGPGAVPAPAGYRLPDGAASQGLVPATWMGSLFSFGVPDSIDIGPTQTPVTGVQGP</sequence>
<keyword evidence="1" id="KW-0732">Signal</keyword>
<accession>A0A0D2KP71</accession>
<protein>
    <submittedName>
        <fullName evidence="2">Uncharacterized protein</fullName>
    </submittedName>
</protein>
<reference evidence="2 3" key="1">
    <citation type="journal article" date="2013" name="BMC Genomics">
        <title>Reconstruction of the lipid metabolism for the microalga Monoraphidium neglectum from its genome sequence reveals characteristics suitable for biofuel production.</title>
        <authorList>
            <person name="Bogen C."/>
            <person name="Al-Dilaimi A."/>
            <person name="Albersmeier A."/>
            <person name="Wichmann J."/>
            <person name="Grundmann M."/>
            <person name="Rupp O."/>
            <person name="Lauersen K.J."/>
            <person name="Blifernez-Klassen O."/>
            <person name="Kalinowski J."/>
            <person name="Goesmann A."/>
            <person name="Mussgnug J.H."/>
            <person name="Kruse O."/>
        </authorList>
    </citation>
    <scope>NUCLEOTIDE SEQUENCE [LARGE SCALE GENOMIC DNA]</scope>
    <source>
        <strain evidence="2 3">SAG 48.87</strain>
    </source>
</reference>
<organism evidence="2 3">
    <name type="scientific">Monoraphidium neglectum</name>
    <dbReference type="NCBI Taxonomy" id="145388"/>
    <lineage>
        <taxon>Eukaryota</taxon>
        <taxon>Viridiplantae</taxon>
        <taxon>Chlorophyta</taxon>
        <taxon>core chlorophytes</taxon>
        <taxon>Chlorophyceae</taxon>
        <taxon>CS clade</taxon>
        <taxon>Sphaeropleales</taxon>
        <taxon>Selenastraceae</taxon>
        <taxon>Monoraphidium</taxon>
    </lineage>
</organism>
<dbReference type="EMBL" id="KK102569">
    <property type="protein sequence ID" value="KIY97443.1"/>
    <property type="molecule type" value="Genomic_DNA"/>
</dbReference>
<evidence type="ECO:0000256" key="1">
    <source>
        <dbReference type="SAM" id="SignalP"/>
    </source>
</evidence>
<dbReference type="KEGG" id="mng:MNEG_10518"/>
<keyword evidence="3" id="KW-1185">Reference proteome</keyword>
<feature type="signal peptide" evidence="1">
    <location>
        <begin position="1"/>
        <end position="19"/>
    </location>
</feature>
<dbReference type="RefSeq" id="XP_013896463.1">
    <property type="nucleotide sequence ID" value="XM_014041009.1"/>
</dbReference>
<evidence type="ECO:0000313" key="2">
    <source>
        <dbReference type="EMBL" id="KIY97443.1"/>
    </source>
</evidence>
<gene>
    <name evidence="2" type="ORF">MNEG_10518</name>
</gene>
<proteinExistence type="predicted"/>
<dbReference type="GeneID" id="25727688"/>
<name>A0A0D2KP71_9CHLO</name>
<feature type="chain" id="PRO_5002245834" evidence="1">
    <location>
        <begin position="20"/>
        <end position="98"/>
    </location>
</feature>
<dbReference type="AlphaFoldDB" id="A0A0D2KP71"/>
<evidence type="ECO:0000313" key="3">
    <source>
        <dbReference type="Proteomes" id="UP000054498"/>
    </source>
</evidence>
<dbReference type="Proteomes" id="UP000054498">
    <property type="component" value="Unassembled WGS sequence"/>
</dbReference>